<evidence type="ECO:0000313" key="11">
    <source>
        <dbReference type="Proteomes" id="UP000414233"/>
    </source>
</evidence>
<organism evidence="10 11">
    <name type="scientific">Pandoraea terrae</name>
    <dbReference type="NCBI Taxonomy" id="1537710"/>
    <lineage>
        <taxon>Bacteria</taxon>
        <taxon>Pseudomonadati</taxon>
        <taxon>Pseudomonadota</taxon>
        <taxon>Betaproteobacteria</taxon>
        <taxon>Burkholderiales</taxon>
        <taxon>Burkholderiaceae</taxon>
        <taxon>Pandoraea</taxon>
    </lineage>
</organism>
<dbReference type="Gene3D" id="3.40.640.10">
    <property type="entry name" value="Type I PLP-dependent aspartate aminotransferase-like (Major domain)"/>
    <property type="match status" value="1"/>
</dbReference>
<proteinExistence type="inferred from homology"/>
<keyword evidence="4 10" id="KW-0456">Lyase</keyword>
<dbReference type="SUPFAM" id="SSF53383">
    <property type="entry name" value="PLP-dependent transferases"/>
    <property type="match status" value="1"/>
</dbReference>
<protein>
    <submittedName>
        <fullName evidence="10">Cystathionine beta-lyase</fullName>
        <ecNumber evidence="10">4.4.1.8</ecNumber>
    </submittedName>
</protein>
<dbReference type="EC" id="4.4.1.8" evidence="10"/>
<evidence type="ECO:0000313" key="10">
    <source>
        <dbReference type="EMBL" id="VVD76164.1"/>
    </source>
</evidence>
<evidence type="ECO:0000256" key="5">
    <source>
        <dbReference type="ARBA" id="ARBA00046315"/>
    </source>
</evidence>
<dbReference type="InterPro" id="IPR000277">
    <property type="entry name" value="Cys/Met-Metab_PyrdxlP-dep_enz"/>
</dbReference>
<evidence type="ECO:0000256" key="2">
    <source>
        <dbReference type="ARBA" id="ARBA00009077"/>
    </source>
</evidence>
<evidence type="ECO:0000256" key="6">
    <source>
        <dbReference type="ARBA" id="ARBA00047517"/>
    </source>
</evidence>
<dbReference type="InterPro" id="IPR015424">
    <property type="entry name" value="PyrdxlP-dep_Trfase"/>
</dbReference>
<dbReference type="Gene3D" id="3.90.1150.10">
    <property type="entry name" value="Aspartate Aminotransferase, domain 1"/>
    <property type="match status" value="1"/>
</dbReference>
<dbReference type="FunFam" id="3.40.640.10:FF:000046">
    <property type="entry name" value="Cystathionine gamma-lyase"/>
    <property type="match status" value="1"/>
</dbReference>
<dbReference type="GO" id="GO:0030170">
    <property type="term" value="F:pyridoxal phosphate binding"/>
    <property type="evidence" value="ECO:0007669"/>
    <property type="project" value="InterPro"/>
</dbReference>
<comment type="cofactor">
    <cofactor evidence="1 9">
        <name>pyridoxal 5'-phosphate</name>
        <dbReference type="ChEBI" id="CHEBI:597326"/>
    </cofactor>
</comment>
<sequence>MSNAPLDANTPDPLPAPAARRLREATRLVKGGTSPQFEGGRAVNPAVVRASTVLFDSMGAMDDARRRRGTERLFTYGARGNPTGYALEDVVAALEGGYRTRLFPTGLAAISMVFMTYLKPGDQVLIADCVYQPVRHFASTFMRQFGIEPVFFKADGIDLEGKLTPATKMVYVECPGSLVYELCDLPRVAEMAHARGAMLVADNTWGSGLQYRPLALGADVSVMAATKYLSGHSDVMMGTVTTTREAWQPLATMSDAQGTAVSPDDAYLVLRGTRTLAARLAVHERHALKVVDWLSAHDAVARVFCPALPTHPGHALWQRDCRGTNGLVSFEFRSASAEVATRFVDALTLFGIGASWGGFESLATVSKVAGTRTQTDWSGAGPIVRLHIGLEDPDDLIEDMAQAFMRAML</sequence>
<dbReference type="Pfam" id="PF01053">
    <property type="entry name" value="Cys_Met_Meta_PP"/>
    <property type="match status" value="1"/>
</dbReference>
<dbReference type="RefSeq" id="WP_150695793.1">
    <property type="nucleotide sequence ID" value="NZ_CABPRZ010000003.1"/>
</dbReference>
<evidence type="ECO:0000256" key="1">
    <source>
        <dbReference type="ARBA" id="ARBA00001933"/>
    </source>
</evidence>
<dbReference type="GO" id="GO:0019346">
    <property type="term" value="P:transsulfuration"/>
    <property type="evidence" value="ECO:0007669"/>
    <property type="project" value="InterPro"/>
</dbReference>
<keyword evidence="11" id="KW-1185">Reference proteome</keyword>
<accession>A0A5E4SP96</accession>
<dbReference type="PIRSF" id="PIRSF001434">
    <property type="entry name" value="CGS"/>
    <property type="match status" value="1"/>
</dbReference>
<dbReference type="PANTHER" id="PTHR43500:SF1">
    <property type="entry name" value="CYSTATHIONINE BETA-LYASE-RELATED"/>
    <property type="match status" value="1"/>
</dbReference>
<evidence type="ECO:0000256" key="9">
    <source>
        <dbReference type="RuleBase" id="RU362118"/>
    </source>
</evidence>
<name>A0A5E4SP96_9BURK</name>
<evidence type="ECO:0000256" key="8">
    <source>
        <dbReference type="PIRSR" id="PIRSR001434-2"/>
    </source>
</evidence>
<dbReference type="GO" id="GO:0019450">
    <property type="term" value="P:L-cysteine catabolic process to pyruvate"/>
    <property type="evidence" value="ECO:0007669"/>
    <property type="project" value="TreeGrafter"/>
</dbReference>
<comment type="catalytic activity">
    <reaction evidence="6">
        <text>L,L-cystathionine + H2O = L-homocysteine + pyruvate + NH4(+)</text>
        <dbReference type="Rhea" id="RHEA:13965"/>
        <dbReference type="ChEBI" id="CHEBI:15361"/>
        <dbReference type="ChEBI" id="CHEBI:15377"/>
        <dbReference type="ChEBI" id="CHEBI:28938"/>
        <dbReference type="ChEBI" id="CHEBI:58161"/>
        <dbReference type="ChEBI" id="CHEBI:58199"/>
    </reaction>
</comment>
<comment type="pathway">
    <text evidence="5">Amino-acid biosynthesis; L-methionine biosynthesis via de novo pathway; L-homocysteine from L-cystathionine: step 1/1.</text>
</comment>
<dbReference type="InterPro" id="IPR015421">
    <property type="entry name" value="PyrdxlP-dep_Trfase_major"/>
</dbReference>
<gene>
    <name evidence="10" type="primary">metC_2</name>
    <name evidence="10" type="ORF">PTE30175_00820</name>
</gene>
<dbReference type="EMBL" id="CABPRZ010000003">
    <property type="protein sequence ID" value="VVD76164.1"/>
    <property type="molecule type" value="Genomic_DNA"/>
</dbReference>
<evidence type="ECO:0000256" key="3">
    <source>
        <dbReference type="ARBA" id="ARBA00022898"/>
    </source>
</evidence>
<keyword evidence="3 8" id="KW-0663">Pyridoxal phosphate</keyword>
<dbReference type="InterPro" id="IPR054542">
    <property type="entry name" value="Cys_met_metab_PP"/>
</dbReference>
<evidence type="ECO:0000256" key="4">
    <source>
        <dbReference type="ARBA" id="ARBA00023239"/>
    </source>
</evidence>
<dbReference type="InterPro" id="IPR006233">
    <property type="entry name" value="Cys_b_lyase_bac"/>
</dbReference>
<comment type="catalytic activity">
    <reaction evidence="7">
        <text>an S-substituted L-cysteine + H2O = a thiol + pyruvate + NH4(+)</text>
        <dbReference type="Rhea" id="RHEA:18121"/>
        <dbReference type="ChEBI" id="CHEBI:15361"/>
        <dbReference type="ChEBI" id="CHEBI:15377"/>
        <dbReference type="ChEBI" id="CHEBI:28938"/>
        <dbReference type="ChEBI" id="CHEBI:29256"/>
        <dbReference type="ChEBI" id="CHEBI:58717"/>
        <dbReference type="EC" id="4.4.1.13"/>
    </reaction>
</comment>
<reference evidence="10 11" key="1">
    <citation type="submission" date="2019-08" db="EMBL/GenBank/DDBJ databases">
        <authorList>
            <person name="Peeters C."/>
        </authorList>
    </citation>
    <scope>NUCLEOTIDE SEQUENCE [LARGE SCALE GENOMIC DNA]</scope>
    <source>
        <strain evidence="10 11">LMG 30175</strain>
    </source>
</reference>
<dbReference type="AlphaFoldDB" id="A0A5E4SP96"/>
<dbReference type="PANTHER" id="PTHR43500">
    <property type="entry name" value="CYSTATHIONINE BETA-LYASE-RELATED"/>
    <property type="match status" value="1"/>
</dbReference>
<dbReference type="Proteomes" id="UP000414233">
    <property type="component" value="Unassembled WGS sequence"/>
</dbReference>
<dbReference type="OrthoDB" id="9805807at2"/>
<dbReference type="GO" id="GO:0047804">
    <property type="term" value="F:cysteine-S-conjugate beta-lyase activity"/>
    <property type="evidence" value="ECO:0007669"/>
    <property type="project" value="UniProtKB-EC"/>
</dbReference>
<dbReference type="PROSITE" id="PS00868">
    <property type="entry name" value="CYS_MET_METAB_PP"/>
    <property type="match status" value="1"/>
</dbReference>
<dbReference type="NCBIfam" id="TIGR01324">
    <property type="entry name" value="cysta_beta_ly_B"/>
    <property type="match status" value="1"/>
</dbReference>
<dbReference type="InterPro" id="IPR015422">
    <property type="entry name" value="PyrdxlP-dep_Trfase_small"/>
</dbReference>
<feature type="modified residue" description="N6-(pyridoxal phosphate)lysine" evidence="8">
    <location>
        <position position="227"/>
    </location>
</feature>
<evidence type="ECO:0000256" key="7">
    <source>
        <dbReference type="ARBA" id="ARBA00047625"/>
    </source>
</evidence>
<comment type="similarity">
    <text evidence="2 9">Belongs to the trans-sulfuration enzymes family.</text>
</comment>